<dbReference type="EMBL" id="JAERRH010000019">
    <property type="protein sequence ID" value="MBL1109425.1"/>
    <property type="molecule type" value="Genomic_DNA"/>
</dbReference>
<keyword evidence="4" id="KW-1185">Reference proteome</keyword>
<accession>A0ABS1PB69</accession>
<feature type="transmembrane region" description="Helical" evidence="1">
    <location>
        <begin position="93"/>
        <end position="115"/>
    </location>
</feature>
<evidence type="ECO:0000256" key="1">
    <source>
        <dbReference type="SAM" id="Phobius"/>
    </source>
</evidence>
<name>A0ABS1PB69_9ACTN</name>
<evidence type="ECO:0000259" key="2">
    <source>
        <dbReference type="Pfam" id="PF13248"/>
    </source>
</evidence>
<keyword evidence="1" id="KW-0472">Membrane</keyword>
<dbReference type="Pfam" id="PF13248">
    <property type="entry name" value="Zn_ribbon_3"/>
    <property type="match status" value="1"/>
</dbReference>
<feature type="transmembrane region" description="Helical" evidence="1">
    <location>
        <begin position="55"/>
        <end position="73"/>
    </location>
</feature>
<protein>
    <submittedName>
        <fullName evidence="3">Zinc-ribbon domain-containing protein</fullName>
    </submittedName>
</protein>
<reference evidence="3 4" key="1">
    <citation type="submission" date="2021-01" db="EMBL/GenBank/DDBJ databases">
        <title>WGS of actinomycetes isolated from Thailand.</title>
        <authorList>
            <person name="Thawai C."/>
        </authorList>
    </citation>
    <scope>NUCLEOTIDE SEQUENCE [LARGE SCALE GENOMIC DNA]</scope>
    <source>
        <strain evidence="3 4">CH5-8</strain>
    </source>
</reference>
<dbReference type="InterPro" id="IPR032710">
    <property type="entry name" value="NTF2-like_dom_sf"/>
</dbReference>
<dbReference type="SUPFAM" id="SSF54427">
    <property type="entry name" value="NTF2-like"/>
    <property type="match status" value="1"/>
</dbReference>
<feature type="domain" description="Putative zinc-ribbon" evidence="2">
    <location>
        <begin position="4"/>
        <end position="27"/>
    </location>
</feature>
<dbReference type="InterPro" id="IPR059113">
    <property type="entry name" value="Znf_ribbon"/>
</dbReference>
<evidence type="ECO:0000313" key="4">
    <source>
        <dbReference type="Proteomes" id="UP000621386"/>
    </source>
</evidence>
<proteinExistence type="predicted"/>
<sequence length="220" mass="23826">MSETATCSNCGESIGSEDIFCPKCGARNVSQRDSISGVPERKPVQAGGATSKRPVFPWVFGGIQVIFLIWLIASQNYANKTCPYGEDCARVGSGALALVLILWVIVDAALLAFYFSKKRTKSDLTPDTSRQIVRDYFDAVNSHNYARAWALGGKHLVGGSYDSYVEQISKVANVSFTVYAADGDDVTVRYDSTQTDGTHRRFAGTYTVRGGAIVAAREAL</sequence>
<comment type="caution">
    <text evidence="3">The sequence shown here is derived from an EMBL/GenBank/DDBJ whole genome shotgun (WGS) entry which is preliminary data.</text>
</comment>
<keyword evidence="1" id="KW-0812">Transmembrane</keyword>
<organism evidence="3 4">
    <name type="scientific">Streptomyces musisoli</name>
    <dbReference type="NCBI Taxonomy" id="2802280"/>
    <lineage>
        <taxon>Bacteria</taxon>
        <taxon>Bacillati</taxon>
        <taxon>Actinomycetota</taxon>
        <taxon>Actinomycetes</taxon>
        <taxon>Kitasatosporales</taxon>
        <taxon>Streptomycetaceae</taxon>
        <taxon>Streptomyces</taxon>
    </lineage>
</organism>
<dbReference type="Proteomes" id="UP000621386">
    <property type="component" value="Unassembled WGS sequence"/>
</dbReference>
<keyword evidence="1" id="KW-1133">Transmembrane helix</keyword>
<evidence type="ECO:0000313" key="3">
    <source>
        <dbReference type="EMBL" id="MBL1109425.1"/>
    </source>
</evidence>
<gene>
    <name evidence="3" type="ORF">JK361_33420</name>
</gene>